<evidence type="ECO:0000313" key="9">
    <source>
        <dbReference type="EMBL" id="TKA92645.1"/>
    </source>
</evidence>
<dbReference type="InterPro" id="IPR005538">
    <property type="entry name" value="LrgA/CidA"/>
</dbReference>
<keyword evidence="4 6" id="KW-1133">Transmembrane helix</keyword>
<feature type="transmembrane region" description="Helical" evidence="6">
    <location>
        <begin position="87"/>
        <end position="110"/>
    </location>
</feature>
<dbReference type="EMBL" id="SWAV01000001">
    <property type="protein sequence ID" value="TKA92645.1"/>
    <property type="molecule type" value="Genomic_DNA"/>
</dbReference>
<keyword evidence="3 6" id="KW-0812">Transmembrane</keyword>
<evidence type="ECO:0000256" key="4">
    <source>
        <dbReference type="ARBA" id="ARBA00022989"/>
    </source>
</evidence>
<dbReference type="AlphaFoldDB" id="A0A031MCU0"/>
<dbReference type="RefSeq" id="WP_036991330.1">
    <property type="nucleotide sequence ID" value="NZ_FOGN01000002.1"/>
</dbReference>
<evidence type="ECO:0000256" key="6">
    <source>
        <dbReference type="SAM" id="Phobius"/>
    </source>
</evidence>
<evidence type="ECO:0000313" key="8">
    <source>
        <dbReference type="EMBL" id="SFL89412.1"/>
    </source>
</evidence>
<name>A0A031MCU0_9GAMM</name>
<keyword evidence="7" id="KW-0378">Hydrolase</keyword>
<dbReference type="EMBL" id="FOUA01000002">
    <property type="protein sequence ID" value="SFL89412.1"/>
    <property type="molecule type" value="Genomic_DNA"/>
</dbReference>
<dbReference type="GO" id="GO:0005886">
    <property type="term" value="C:plasma membrane"/>
    <property type="evidence" value="ECO:0007669"/>
    <property type="project" value="UniProtKB-SubCell"/>
</dbReference>
<evidence type="ECO:0000313" key="10">
    <source>
        <dbReference type="Proteomes" id="UP000186599"/>
    </source>
</evidence>
<evidence type="ECO:0000313" key="12">
    <source>
        <dbReference type="Proteomes" id="UP000305198"/>
    </source>
</evidence>
<keyword evidence="10" id="KW-1185">Reference proteome</keyword>
<dbReference type="STRING" id="653930.SAMN05216589_1824"/>
<comment type="subcellular location">
    <subcellularLocation>
        <location evidence="1">Cell membrane</location>
        <topology evidence="1">Multi-pass membrane protein</topology>
    </subcellularLocation>
</comment>
<sequence length="117" mass="12569">MNLGALLWLMALQVAGAVISHFLVPALPGPIIGMVLLVLGLAFLGEVPESLQRTASALLGYLPLLLVVPASGIMLSHDRLLADWLPIALALVGSLLVAVPFCGWLLQWLIRRQESRQ</sequence>
<dbReference type="Proteomes" id="UP000305198">
    <property type="component" value="Unassembled WGS sequence"/>
</dbReference>
<gene>
    <name evidence="9" type="ORF">FA869_00165</name>
    <name evidence="8" type="ORF">SAMN04487855_1489</name>
    <name evidence="7" type="ORF">SAMN05216589_1824</name>
</gene>
<evidence type="ECO:0000256" key="2">
    <source>
        <dbReference type="ARBA" id="ARBA00022475"/>
    </source>
</evidence>
<dbReference type="OrthoDB" id="6120945at2"/>
<dbReference type="GO" id="GO:0016787">
    <property type="term" value="F:hydrolase activity"/>
    <property type="evidence" value="ECO:0007669"/>
    <property type="project" value="UniProtKB-KW"/>
</dbReference>
<dbReference type="Proteomes" id="UP000186904">
    <property type="component" value="Unassembled WGS sequence"/>
</dbReference>
<dbReference type="Proteomes" id="UP000186599">
    <property type="component" value="Unassembled WGS sequence"/>
</dbReference>
<reference evidence="9 12" key="2">
    <citation type="submission" date="2019-04" db="EMBL/GenBank/DDBJ databases">
        <title>Crypto-aerobic microbial life in anoxic (sulfidic) marine sediments.</title>
        <authorList>
            <person name="Bhattacharya S."/>
            <person name="Roy C."/>
            <person name="Mondal N."/>
            <person name="Sarkar J."/>
            <person name="Mandal S."/>
            <person name="Rameez M.J."/>
            <person name="Ghosh W."/>
        </authorList>
    </citation>
    <scope>NUCLEOTIDE SEQUENCE [LARGE SCALE GENOMIC DNA]</scope>
    <source>
        <strain evidence="9 12">SBBB</strain>
    </source>
</reference>
<dbReference type="PANTHER" id="PTHR33931">
    <property type="entry name" value="HOLIN-LIKE PROTEIN CIDA-RELATED"/>
    <property type="match status" value="1"/>
</dbReference>
<dbReference type="Pfam" id="PF03788">
    <property type="entry name" value="LrgA"/>
    <property type="match status" value="1"/>
</dbReference>
<organism evidence="9 12">
    <name type="scientific">Halopseudomonas bauzanensis</name>
    <dbReference type="NCBI Taxonomy" id="653930"/>
    <lineage>
        <taxon>Bacteria</taxon>
        <taxon>Pseudomonadati</taxon>
        <taxon>Pseudomonadota</taxon>
        <taxon>Gammaproteobacteria</taxon>
        <taxon>Pseudomonadales</taxon>
        <taxon>Pseudomonadaceae</taxon>
        <taxon>Halopseudomonas</taxon>
    </lineage>
</organism>
<evidence type="ECO:0000256" key="1">
    <source>
        <dbReference type="ARBA" id="ARBA00004651"/>
    </source>
</evidence>
<accession>A0A031MCU0</accession>
<evidence type="ECO:0000256" key="3">
    <source>
        <dbReference type="ARBA" id="ARBA00022692"/>
    </source>
</evidence>
<evidence type="ECO:0000313" key="11">
    <source>
        <dbReference type="Proteomes" id="UP000186904"/>
    </source>
</evidence>
<evidence type="ECO:0000256" key="5">
    <source>
        <dbReference type="ARBA" id="ARBA00023136"/>
    </source>
</evidence>
<keyword evidence="2" id="KW-1003">Cell membrane</keyword>
<feature type="transmembrane region" description="Helical" evidence="6">
    <location>
        <begin position="27"/>
        <end position="45"/>
    </location>
</feature>
<evidence type="ECO:0000313" key="7">
    <source>
        <dbReference type="EMBL" id="SER92604.1"/>
    </source>
</evidence>
<keyword evidence="5 6" id="KW-0472">Membrane</keyword>
<proteinExistence type="predicted"/>
<feature type="transmembrane region" description="Helical" evidence="6">
    <location>
        <begin position="57"/>
        <end position="75"/>
    </location>
</feature>
<dbReference type="EMBL" id="FOGN01000002">
    <property type="protein sequence ID" value="SER92604.1"/>
    <property type="molecule type" value="Genomic_DNA"/>
</dbReference>
<dbReference type="PANTHER" id="PTHR33931:SF2">
    <property type="entry name" value="HOLIN-LIKE PROTEIN CIDA"/>
    <property type="match status" value="1"/>
</dbReference>
<protein>
    <submittedName>
        <fullName evidence="9">CidA/LrgA family protein</fullName>
    </submittedName>
    <submittedName>
        <fullName evidence="7">Putative effector of murein hydrolase LrgA, UPF0299 family</fullName>
    </submittedName>
</protein>
<reference evidence="10 11" key="1">
    <citation type="submission" date="2016-10" db="EMBL/GenBank/DDBJ databases">
        <authorList>
            <person name="de Groot N.N."/>
        </authorList>
    </citation>
    <scope>NUCLEOTIDE SEQUENCE [LARGE SCALE GENOMIC DNA]</scope>
    <source>
        <strain evidence="8 10">CGMCC 1.9095</strain>
        <strain evidence="7 11">DSM 22558</strain>
    </source>
</reference>